<evidence type="ECO:0000256" key="1">
    <source>
        <dbReference type="PROSITE-ProRule" id="PRU00285"/>
    </source>
</evidence>
<evidence type="ECO:0000256" key="4">
    <source>
        <dbReference type="SAM" id="SignalP"/>
    </source>
</evidence>
<evidence type="ECO:0000313" key="6">
    <source>
        <dbReference type="EMBL" id="KAL3785367.1"/>
    </source>
</evidence>
<dbReference type="SUPFAM" id="SSF49764">
    <property type="entry name" value="HSP20-like chaperones"/>
    <property type="match status" value="1"/>
</dbReference>
<dbReference type="Proteomes" id="UP001516023">
    <property type="component" value="Unassembled WGS sequence"/>
</dbReference>
<dbReference type="PANTHER" id="PTHR45640:SF26">
    <property type="entry name" value="RE23625P"/>
    <property type="match status" value="1"/>
</dbReference>
<organism evidence="6 7">
    <name type="scientific">Cyclotella cryptica</name>
    <dbReference type="NCBI Taxonomy" id="29204"/>
    <lineage>
        <taxon>Eukaryota</taxon>
        <taxon>Sar</taxon>
        <taxon>Stramenopiles</taxon>
        <taxon>Ochrophyta</taxon>
        <taxon>Bacillariophyta</taxon>
        <taxon>Coscinodiscophyceae</taxon>
        <taxon>Thalassiosirophycidae</taxon>
        <taxon>Stephanodiscales</taxon>
        <taxon>Stephanodiscaceae</taxon>
        <taxon>Cyclotella</taxon>
    </lineage>
</organism>
<dbReference type="InterPro" id="IPR001436">
    <property type="entry name" value="Alpha-crystallin/sHSP_animal"/>
</dbReference>
<evidence type="ECO:0000256" key="3">
    <source>
        <dbReference type="SAM" id="MobiDB-lite"/>
    </source>
</evidence>
<comment type="caution">
    <text evidence="6">The sequence shown here is derived from an EMBL/GenBank/DDBJ whole genome shotgun (WGS) entry which is preliminary data.</text>
</comment>
<evidence type="ECO:0000256" key="2">
    <source>
        <dbReference type="RuleBase" id="RU003616"/>
    </source>
</evidence>
<feature type="signal peptide" evidence="4">
    <location>
        <begin position="1"/>
        <end position="23"/>
    </location>
</feature>
<feature type="region of interest" description="Disordered" evidence="3">
    <location>
        <begin position="28"/>
        <end position="49"/>
    </location>
</feature>
<evidence type="ECO:0000259" key="5">
    <source>
        <dbReference type="PROSITE" id="PS01031"/>
    </source>
</evidence>
<dbReference type="InterPro" id="IPR002068">
    <property type="entry name" value="A-crystallin/Hsp20_dom"/>
</dbReference>
<dbReference type="InterPro" id="IPR008978">
    <property type="entry name" value="HSP20-like_chaperone"/>
</dbReference>
<feature type="region of interest" description="Disordered" evidence="3">
    <location>
        <begin position="154"/>
        <end position="193"/>
    </location>
</feature>
<dbReference type="EMBL" id="JABMIG020000216">
    <property type="protein sequence ID" value="KAL3785367.1"/>
    <property type="molecule type" value="Genomic_DNA"/>
</dbReference>
<dbReference type="PANTHER" id="PTHR45640">
    <property type="entry name" value="HEAT SHOCK PROTEIN HSP-12.2-RELATED"/>
    <property type="match status" value="1"/>
</dbReference>
<keyword evidence="7" id="KW-1185">Reference proteome</keyword>
<reference evidence="6 7" key="1">
    <citation type="journal article" date="2020" name="G3 (Bethesda)">
        <title>Improved Reference Genome for Cyclotella cryptica CCMP332, a Model for Cell Wall Morphogenesis, Salinity Adaptation, and Lipid Production in Diatoms (Bacillariophyta).</title>
        <authorList>
            <person name="Roberts W.R."/>
            <person name="Downey K.M."/>
            <person name="Ruck E.C."/>
            <person name="Traller J.C."/>
            <person name="Alverson A.J."/>
        </authorList>
    </citation>
    <scope>NUCLEOTIDE SEQUENCE [LARGE SCALE GENOMIC DNA]</scope>
    <source>
        <strain evidence="6 7">CCMP332</strain>
    </source>
</reference>
<gene>
    <name evidence="6" type="ORF">HJC23_011050</name>
</gene>
<feature type="domain" description="SHSP" evidence="5">
    <location>
        <begin position="107"/>
        <end position="246"/>
    </location>
</feature>
<accession>A0ABD3PBM8</accession>
<dbReference type="AlphaFoldDB" id="A0ABD3PBM8"/>
<dbReference type="CDD" id="cd06464">
    <property type="entry name" value="ACD_sHsps-like"/>
    <property type="match status" value="1"/>
</dbReference>
<evidence type="ECO:0000313" key="7">
    <source>
        <dbReference type="Proteomes" id="UP001516023"/>
    </source>
</evidence>
<protein>
    <recommendedName>
        <fullName evidence="5">SHSP domain-containing protein</fullName>
    </recommendedName>
</protein>
<feature type="chain" id="PRO_5044776151" description="SHSP domain-containing protein" evidence="4">
    <location>
        <begin position="24"/>
        <end position="260"/>
    </location>
</feature>
<proteinExistence type="inferred from homology"/>
<comment type="similarity">
    <text evidence="1 2">Belongs to the small heat shock protein (HSP20) family.</text>
</comment>
<sequence>MKLSTCFPRIVVGILLVVTRPHAKELDENLGDEGTTGKEVIPNPTHDESQSIIDGALRDIMHEFSSHVTALHDPLFFSRRRFPPFFDGTGGRSFSSWDPFSLAGSAQSVTRWSPRYEVVDDQNSFLIKVDVPGFHFHEMNVELEAGGRVLSISGTKEEDVNEELGGGTDEESTEAAKQSSGDGNKRSIKFSSHTSRSFQQKFTLDPLIDSSKMSANLDPEHGILVIRAPRKQQEIEDTKHIPITQFDQIEWEELISAESE</sequence>
<keyword evidence="4" id="KW-0732">Signal</keyword>
<dbReference type="PROSITE" id="PS01031">
    <property type="entry name" value="SHSP"/>
    <property type="match status" value="1"/>
</dbReference>
<dbReference type="Gene3D" id="2.60.40.790">
    <property type="match status" value="1"/>
</dbReference>
<name>A0ABD3PBM8_9STRA</name>
<dbReference type="Pfam" id="PF00011">
    <property type="entry name" value="HSP20"/>
    <property type="match status" value="1"/>
</dbReference>